<dbReference type="Gene3D" id="3.30.1540.10">
    <property type="entry name" value="formyl-coa transferase, domain 3"/>
    <property type="match status" value="1"/>
</dbReference>
<dbReference type="PANTHER" id="PTHR48207">
    <property type="entry name" value="SUCCINATE--HYDROXYMETHYLGLUTARATE COA-TRANSFERASE"/>
    <property type="match status" value="1"/>
</dbReference>
<organism evidence="2 3">
    <name type="scientific">Agrobacterium vitis</name>
    <name type="common">Rhizobium vitis</name>
    <dbReference type="NCBI Taxonomy" id="373"/>
    <lineage>
        <taxon>Bacteria</taxon>
        <taxon>Pseudomonadati</taxon>
        <taxon>Pseudomonadota</taxon>
        <taxon>Alphaproteobacteria</taxon>
        <taxon>Hyphomicrobiales</taxon>
        <taxon>Rhizobiaceae</taxon>
        <taxon>Rhizobium/Agrobacterium group</taxon>
        <taxon>Agrobacterium</taxon>
    </lineage>
</organism>
<dbReference type="RefSeq" id="WP_194417411.1">
    <property type="nucleotide sequence ID" value="NZ_JACXXJ020000006.1"/>
</dbReference>
<dbReference type="AlphaFoldDB" id="A0AAE2UY20"/>
<dbReference type="Proteomes" id="UP000655037">
    <property type="component" value="Unassembled WGS sequence"/>
</dbReference>
<protein>
    <submittedName>
        <fullName evidence="2">CoA transferase</fullName>
    </submittedName>
</protein>
<name>A0AAE2UY20_AGRVI</name>
<accession>A0AAE2UY20</accession>
<dbReference type="InterPro" id="IPR050483">
    <property type="entry name" value="CoA-transferase_III_domain"/>
</dbReference>
<dbReference type="Pfam" id="PF02515">
    <property type="entry name" value="CoA_transf_3"/>
    <property type="match status" value="1"/>
</dbReference>
<proteinExistence type="predicted"/>
<comment type="caution">
    <text evidence="2">The sequence shown here is derived from an EMBL/GenBank/DDBJ whole genome shotgun (WGS) entry which is preliminary data.</text>
</comment>
<evidence type="ECO:0000256" key="1">
    <source>
        <dbReference type="ARBA" id="ARBA00022679"/>
    </source>
</evidence>
<evidence type="ECO:0000313" key="3">
    <source>
        <dbReference type="Proteomes" id="UP000655037"/>
    </source>
</evidence>
<dbReference type="InterPro" id="IPR044855">
    <property type="entry name" value="CoA-Trfase_III_dom3_sf"/>
</dbReference>
<reference evidence="2" key="1">
    <citation type="submission" date="2020-11" db="EMBL/GenBank/DDBJ databases">
        <title>Agrobacterium vitis strain K377 genome.</title>
        <authorList>
            <person name="Xi H."/>
        </authorList>
    </citation>
    <scope>NUCLEOTIDE SEQUENCE</scope>
    <source>
        <strain evidence="2">K377</strain>
    </source>
</reference>
<sequence length="398" mass="43648">MLKQEKMPLEGVRVLDLTRLVAGNMMTLQFGDLGADVVKVEQPGRGDPLRAWRHDGMDLWWREYGRNKRSISLDFSIPSDHAALLALIDRTDILCENFIPGGLSKWNLSHDILLERNPGLVIVSITGWGQTGPYASRPGFGTLVEAMSGLAAMTGFPDRPPTMPPIPIADMIAGLYAAFSAMAALRHRDLTGQGQVVDISLLEPIFSVLGPLAAAYTLTGKTPQRRGNRSPNNAPRNTYLTRDGEWIVISVSTPAMAEKFLRVFGLGDLLKDPKFSTHEARVENGDEIDATVTMKLAEHDLADLLEIFEREGLAGAPVLDVSQLLVNAHVRERGVVETVEDPDYGAYPMHAVVPRFSLTPGRIRSVGPRPDQDRAEILGELNLPDKKPADEIKLARIA</sequence>
<dbReference type="InterPro" id="IPR023606">
    <property type="entry name" value="CoA-Trfase_III_dom_1_sf"/>
</dbReference>
<dbReference type="Gene3D" id="3.40.50.10540">
    <property type="entry name" value="Crotonobetainyl-coa:carnitine coa-transferase, domain 1"/>
    <property type="match status" value="1"/>
</dbReference>
<dbReference type="EMBL" id="JACXXJ020000006">
    <property type="protein sequence ID" value="MBF2718235.1"/>
    <property type="molecule type" value="Genomic_DNA"/>
</dbReference>
<dbReference type="GO" id="GO:0008410">
    <property type="term" value="F:CoA-transferase activity"/>
    <property type="evidence" value="ECO:0007669"/>
    <property type="project" value="TreeGrafter"/>
</dbReference>
<dbReference type="SUPFAM" id="SSF89796">
    <property type="entry name" value="CoA-transferase family III (CaiB/BaiF)"/>
    <property type="match status" value="1"/>
</dbReference>
<keyword evidence="1 2" id="KW-0808">Transferase</keyword>
<dbReference type="PANTHER" id="PTHR48207:SF3">
    <property type="entry name" value="SUCCINATE--HYDROXYMETHYLGLUTARATE COA-TRANSFERASE"/>
    <property type="match status" value="1"/>
</dbReference>
<gene>
    <name evidence="2" type="ORF">IEI95_028990</name>
</gene>
<evidence type="ECO:0000313" key="2">
    <source>
        <dbReference type="EMBL" id="MBF2718235.1"/>
    </source>
</evidence>
<dbReference type="InterPro" id="IPR003673">
    <property type="entry name" value="CoA-Trfase_fam_III"/>
</dbReference>